<reference evidence="7" key="1">
    <citation type="submission" date="2022-05" db="EMBL/GenBank/DDBJ databases">
        <title>An RpoN-dependent PEP-CTERM gene is involved in floc formation of an Aquincola tertiaricarbonis strain.</title>
        <authorList>
            <person name="Qiu D."/>
            <person name="Xia M."/>
        </authorList>
    </citation>
    <scope>NUCLEOTIDE SEQUENCE</scope>
    <source>
        <strain evidence="7">RN12</strain>
    </source>
</reference>
<dbReference type="EMBL" id="CP097636">
    <property type="protein sequence ID" value="URI10469.1"/>
    <property type="molecule type" value="Genomic_DNA"/>
</dbReference>
<feature type="region of interest" description="Disordered" evidence="5">
    <location>
        <begin position="53"/>
        <end position="83"/>
    </location>
</feature>
<dbReference type="Gene3D" id="3.30.930.10">
    <property type="entry name" value="Bira Bifunctional Protein, Domain 2"/>
    <property type="match status" value="1"/>
</dbReference>
<dbReference type="GO" id="GO:0004077">
    <property type="term" value="F:biotin--[biotin carboxyl-carrier protein] ligase activity"/>
    <property type="evidence" value="ECO:0007669"/>
    <property type="project" value="UniProtKB-EC"/>
</dbReference>
<evidence type="ECO:0000256" key="3">
    <source>
        <dbReference type="ARBA" id="ARBA00024227"/>
    </source>
</evidence>
<dbReference type="Pfam" id="PF03099">
    <property type="entry name" value="BPL_LplA_LipB"/>
    <property type="match status" value="1"/>
</dbReference>
<keyword evidence="8" id="KW-1185">Reference proteome</keyword>
<dbReference type="CDD" id="cd16442">
    <property type="entry name" value="BPL"/>
    <property type="match status" value="1"/>
</dbReference>
<dbReference type="InterPro" id="IPR045864">
    <property type="entry name" value="aa-tRNA-synth_II/BPL/LPL"/>
</dbReference>
<dbReference type="Gene3D" id="2.30.30.100">
    <property type="match status" value="1"/>
</dbReference>
<feature type="domain" description="BPL/LPL catalytic" evidence="6">
    <location>
        <begin position="56"/>
        <end position="236"/>
    </location>
</feature>
<keyword evidence="1 7" id="KW-0436">Ligase</keyword>
<keyword evidence="2" id="KW-0092">Biotin</keyword>
<gene>
    <name evidence="7" type="ORF">MW290_15780</name>
</gene>
<dbReference type="PANTHER" id="PTHR12835:SF5">
    <property type="entry name" value="BIOTIN--PROTEIN LIGASE"/>
    <property type="match status" value="1"/>
</dbReference>
<sequence length="304" mass="32571">MSNEPNHLPWGAERLWEQLQPLLPGISVEVVARADSTNTQLIDRARAYSGRLDQPVTLPGTLDARSRDDERSPHGRRTGDTQPCLLVAEQQTRGRGRHGRHWQSSAGASLTFSLSLPLAPRDWSGLSLAVGVALAEALDGPAAAPGPRLGLKWPNDLWLMDGPGQGRKLGGVLIETVMVGPRRMAIVGCGLNVLPQSLRELTTGYACLQEREPEITAPAALQRVAVPLAQALLTFEREGFAAFADRFAERDLLRGQPITTTLPELPQGVADGVAADGALRVRVGDGPDAPLHLVSSGDVSVRLR</sequence>
<organism evidence="7 8">
    <name type="scientific">Aquincola tertiaricarbonis</name>
    <dbReference type="NCBI Taxonomy" id="391953"/>
    <lineage>
        <taxon>Bacteria</taxon>
        <taxon>Pseudomonadati</taxon>
        <taxon>Pseudomonadota</taxon>
        <taxon>Betaproteobacteria</taxon>
        <taxon>Burkholderiales</taxon>
        <taxon>Sphaerotilaceae</taxon>
        <taxon>Aquincola</taxon>
    </lineage>
</organism>
<evidence type="ECO:0000313" key="7">
    <source>
        <dbReference type="EMBL" id="URI10469.1"/>
    </source>
</evidence>
<comment type="catalytic activity">
    <reaction evidence="4">
        <text>biotin + L-lysyl-[protein] + ATP = N(6)-biotinyl-L-lysyl-[protein] + AMP + diphosphate + H(+)</text>
        <dbReference type="Rhea" id="RHEA:11756"/>
        <dbReference type="Rhea" id="RHEA-COMP:9752"/>
        <dbReference type="Rhea" id="RHEA-COMP:10505"/>
        <dbReference type="ChEBI" id="CHEBI:15378"/>
        <dbReference type="ChEBI" id="CHEBI:29969"/>
        <dbReference type="ChEBI" id="CHEBI:30616"/>
        <dbReference type="ChEBI" id="CHEBI:33019"/>
        <dbReference type="ChEBI" id="CHEBI:57586"/>
        <dbReference type="ChEBI" id="CHEBI:83144"/>
        <dbReference type="ChEBI" id="CHEBI:456215"/>
        <dbReference type="EC" id="6.3.4.15"/>
    </reaction>
</comment>
<evidence type="ECO:0000313" key="8">
    <source>
        <dbReference type="Proteomes" id="UP001056201"/>
    </source>
</evidence>
<evidence type="ECO:0000259" key="6">
    <source>
        <dbReference type="PROSITE" id="PS51733"/>
    </source>
</evidence>
<protein>
    <recommendedName>
        <fullName evidence="3">biotin--[biotin carboxyl-carrier protein] ligase</fullName>
        <ecNumber evidence="3">6.3.4.15</ecNumber>
    </recommendedName>
</protein>
<accession>A0ABY4SGY2</accession>
<name>A0ABY4SGY2_AQUTE</name>
<dbReference type="Proteomes" id="UP001056201">
    <property type="component" value="Chromosome 2"/>
</dbReference>
<evidence type="ECO:0000256" key="4">
    <source>
        <dbReference type="ARBA" id="ARBA00047846"/>
    </source>
</evidence>
<dbReference type="SUPFAM" id="SSF55681">
    <property type="entry name" value="Class II aaRS and biotin synthetases"/>
    <property type="match status" value="1"/>
</dbReference>
<dbReference type="InterPro" id="IPR003142">
    <property type="entry name" value="BPL_C"/>
</dbReference>
<proteinExistence type="predicted"/>
<evidence type="ECO:0000256" key="2">
    <source>
        <dbReference type="ARBA" id="ARBA00023267"/>
    </source>
</evidence>
<feature type="compositionally biased region" description="Basic and acidic residues" evidence="5">
    <location>
        <begin position="64"/>
        <end position="79"/>
    </location>
</feature>
<dbReference type="PANTHER" id="PTHR12835">
    <property type="entry name" value="BIOTIN PROTEIN LIGASE"/>
    <property type="match status" value="1"/>
</dbReference>
<evidence type="ECO:0000256" key="5">
    <source>
        <dbReference type="SAM" id="MobiDB-lite"/>
    </source>
</evidence>
<dbReference type="RefSeq" id="WP_250198676.1">
    <property type="nucleotide sequence ID" value="NZ_CP097636.1"/>
</dbReference>
<dbReference type="InterPro" id="IPR004143">
    <property type="entry name" value="BPL_LPL_catalytic"/>
</dbReference>
<dbReference type="InterPro" id="IPR004408">
    <property type="entry name" value="Biotin_CoA_COase_ligase"/>
</dbReference>
<dbReference type="EC" id="6.3.4.15" evidence="3"/>
<dbReference type="NCBIfam" id="TIGR00121">
    <property type="entry name" value="birA_ligase"/>
    <property type="match status" value="1"/>
</dbReference>
<dbReference type="Pfam" id="PF02237">
    <property type="entry name" value="BPL_C"/>
    <property type="match status" value="1"/>
</dbReference>
<evidence type="ECO:0000256" key="1">
    <source>
        <dbReference type="ARBA" id="ARBA00022598"/>
    </source>
</evidence>
<dbReference type="PROSITE" id="PS51733">
    <property type="entry name" value="BPL_LPL_CATALYTIC"/>
    <property type="match status" value="1"/>
</dbReference>